<feature type="binding site" evidence="6">
    <location>
        <position position="277"/>
    </location>
    <ligand>
        <name>a divalent metal cation</name>
        <dbReference type="ChEBI" id="CHEBI:60240"/>
        <label>1</label>
    </ligand>
</feature>
<evidence type="ECO:0000256" key="5">
    <source>
        <dbReference type="ARBA" id="ARBA00022801"/>
    </source>
</evidence>
<dbReference type="NCBIfam" id="TIGR00500">
    <property type="entry name" value="met_pdase_I"/>
    <property type="match status" value="1"/>
</dbReference>
<feature type="binding site" evidence="6">
    <location>
        <position position="212"/>
    </location>
    <ligand>
        <name>a divalent metal cation</name>
        <dbReference type="ChEBI" id="CHEBI:60240"/>
        <label>2</label>
        <note>catalytic</note>
    </ligand>
</feature>
<dbReference type="GO" id="GO:0005829">
    <property type="term" value="C:cytosol"/>
    <property type="evidence" value="ECO:0007669"/>
    <property type="project" value="TreeGrafter"/>
</dbReference>
<proteinExistence type="inferred from homology"/>
<dbReference type="PRINTS" id="PR00599">
    <property type="entry name" value="MAPEPTIDASE"/>
</dbReference>
<feature type="binding site" evidence="6">
    <location>
        <position position="121"/>
    </location>
    <ligand>
        <name>substrate</name>
    </ligand>
</feature>
<evidence type="ECO:0000259" key="8">
    <source>
        <dbReference type="Pfam" id="PF00557"/>
    </source>
</evidence>
<dbReference type="CDD" id="cd01086">
    <property type="entry name" value="MetAP1"/>
    <property type="match status" value="1"/>
</dbReference>
<evidence type="ECO:0000256" key="7">
    <source>
        <dbReference type="RuleBase" id="RU003653"/>
    </source>
</evidence>
<reference evidence="10" key="1">
    <citation type="submission" date="2016-10" db="EMBL/GenBank/DDBJ databases">
        <authorList>
            <person name="Varghese N."/>
        </authorList>
    </citation>
    <scope>NUCLEOTIDE SEQUENCE [LARGE SCALE GENOMIC DNA]</scope>
    <source>
        <strain evidence="10">DSM 24868</strain>
    </source>
</reference>
<dbReference type="SUPFAM" id="SSF55920">
    <property type="entry name" value="Creatinase/aminopeptidase"/>
    <property type="match status" value="1"/>
</dbReference>
<keyword evidence="4 6" id="KW-0479">Metal-binding</keyword>
<feature type="binding site" evidence="6">
    <location>
        <position position="149"/>
    </location>
    <ligand>
        <name>a divalent metal cation</name>
        <dbReference type="ChEBI" id="CHEBI:60240"/>
        <label>1</label>
    </ligand>
</feature>
<evidence type="ECO:0000256" key="3">
    <source>
        <dbReference type="ARBA" id="ARBA00022670"/>
    </source>
</evidence>
<organism evidence="9 10">
    <name type="scientific">Demequina mangrovi</name>
    <dbReference type="NCBI Taxonomy" id="1043493"/>
    <lineage>
        <taxon>Bacteria</taxon>
        <taxon>Bacillati</taxon>
        <taxon>Actinomycetota</taxon>
        <taxon>Actinomycetes</taxon>
        <taxon>Micrococcales</taxon>
        <taxon>Demequinaceae</taxon>
        <taxon>Demequina</taxon>
    </lineage>
</organism>
<dbReference type="Pfam" id="PF00557">
    <property type="entry name" value="Peptidase_M24"/>
    <property type="match status" value="1"/>
</dbReference>
<evidence type="ECO:0000313" key="9">
    <source>
        <dbReference type="EMBL" id="SEI91657.1"/>
    </source>
</evidence>
<comment type="function">
    <text evidence="1 6">Removes the N-terminal methionine from nascent proteins. The N-terminal methionine is often cleaved when the second residue in the primary sequence is small and uncharged (Met-Ala-, Cys, Gly, Pro, Ser, Thr, or Val). Requires deformylation of the N(alpha)-formylated initiator methionine before it can be hydrolyzed.</text>
</comment>
<name>A0A1H6UPE6_9MICO</name>
<evidence type="ECO:0000256" key="6">
    <source>
        <dbReference type="HAMAP-Rule" id="MF_01974"/>
    </source>
</evidence>
<feature type="domain" description="Peptidase M24" evidence="8">
    <location>
        <begin position="49"/>
        <end position="284"/>
    </location>
</feature>
<evidence type="ECO:0000256" key="4">
    <source>
        <dbReference type="ARBA" id="ARBA00022723"/>
    </source>
</evidence>
<keyword evidence="3 6" id="KW-0645">Protease</keyword>
<feature type="binding site" evidence="6">
    <location>
        <position position="246"/>
    </location>
    <ligand>
        <name>a divalent metal cation</name>
        <dbReference type="ChEBI" id="CHEBI:60240"/>
        <label>2</label>
        <note>catalytic</note>
    </ligand>
</feature>
<dbReference type="GO" id="GO:0006508">
    <property type="term" value="P:proteolysis"/>
    <property type="evidence" value="ECO:0007669"/>
    <property type="project" value="UniProtKB-KW"/>
</dbReference>
<dbReference type="STRING" id="1043493.SAMN05421637_0404"/>
<evidence type="ECO:0000256" key="2">
    <source>
        <dbReference type="ARBA" id="ARBA00022438"/>
    </source>
</evidence>
<comment type="subunit">
    <text evidence="6">Monomer.</text>
</comment>
<protein>
    <recommendedName>
        <fullName evidence="6 7">Methionine aminopeptidase</fullName>
        <shortName evidence="6">MAP</shortName>
        <shortName evidence="6">MetAP</shortName>
        <ecNumber evidence="6 7">3.4.11.18</ecNumber>
    </recommendedName>
    <alternativeName>
        <fullName evidence="6">Peptidase M</fullName>
    </alternativeName>
</protein>
<dbReference type="InterPro" id="IPR000994">
    <property type="entry name" value="Pept_M24"/>
</dbReference>
<dbReference type="EC" id="3.4.11.18" evidence="6 7"/>
<keyword evidence="10" id="KW-1185">Reference proteome</keyword>
<feature type="binding site" evidence="6">
    <location>
        <position position="219"/>
    </location>
    <ligand>
        <name>substrate</name>
    </ligand>
</feature>
<dbReference type="Gene3D" id="3.90.230.10">
    <property type="entry name" value="Creatinase/methionine aminopeptidase superfamily"/>
    <property type="match status" value="1"/>
</dbReference>
<dbReference type="PROSITE" id="PS00680">
    <property type="entry name" value="MAP_1"/>
    <property type="match status" value="1"/>
</dbReference>
<dbReference type="RefSeq" id="WP_042212583.1">
    <property type="nucleotide sequence ID" value="NZ_BBLU01000002.1"/>
</dbReference>
<dbReference type="InterPro" id="IPR036005">
    <property type="entry name" value="Creatinase/aminopeptidase-like"/>
</dbReference>
<feature type="binding site" evidence="6">
    <location>
        <position position="277"/>
    </location>
    <ligand>
        <name>a divalent metal cation</name>
        <dbReference type="ChEBI" id="CHEBI:60240"/>
        <label>2</label>
        <note>catalytic</note>
    </ligand>
</feature>
<dbReference type="PANTHER" id="PTHR43330">
    <property type="entry name" value="METHIONINE AMINOPEPTIDASE"/>
    <property type="match status" value="1"/>
</dbReference>
<dbReference type="eggNOG" id="COG0024">
    <property type="taxonomic scope" value="Bacteria"/>
</dbReference>
<comment type="similarity">
    <text evidence="6">Belongs to the peptidase M24A family. Methionine aminopeptidase type 1 subfamily.</text>
</comment>
<dbReference type="InterPro" id="IPR001714">
    <property type="entry name" value="Pept_M24_MAP"/>
</dbReference>
<dbReference type="HAMAP" id="MF_01974">
    <property type="entry name" value="MetAP_1"/>
    <property type="match status" value="1"/>
</dbReference>
<comment type="cofactor">
    <cofactor evidence="6">
        <name>Co(2+)</name>
        <dbReference type="ChEBI" id="CHEBI:48828"/>
    </cofactor>
    <cofactor evidence="6">
        <name>Zn(2+)</name>
        <dbReference type="ChEBI" id="CHEBI:29105"/>
    </cofactor>
    <cofactor evidence="6">
        <name>Mn(2+)</name>
        <dbReference type="ChEBI" id="CHEBI:29035"/>
    </cofactor>
    <cofactor evidence="6">
        <name>Fe(2+)</name>
        <dbReference type="ChEBI" id="CHEBI:29033"/>
    </cofactor>
    <text evidence="6">Binds 2 divalent metal cations per subunit. Has a high-affinity and a low affinity metal-binding site. The true nature of the physiological cofactor is under debate. The enzyme is active with cobalt, zinc, manganese or divalent iron ions. Most likely, methionine aminopeptidases function as mononuclear Fe(2+)-metalloproteases under physiological conditions, and the catalytically relevant metal-binding site has been assigned to the histidine-containing high-affinity site.</text>
</comment>
<dbReference type="OrthoDB" id="9802055at2"/>
<accession>A0A1H6UPE6</accession>
<gene>
    <name evidence="6" type="primary">map</name>
    <name evidence="9" type="ORF">SAMN05421637_0404</name>
</gene>
<dbReference type="PANTHER" id="PTHR43330:SF16">
    <property type="entry name" value="METHIONINE AMINOPEPTIDASE 2"/>
    <property type="match status" value="1"/>
</dbReference>
<keyword evidence="2 6" id="KW-0031">Aminopeptidase</keyword>
<dbReference type="InterPro" id="IPR002467">
    <property type="entry name" value="Pept_M24A_MAP1"/>
</dbReference>
<feature type="binding site" evidence="6">
    <location>
        <position position="138"/>
    </location>
    <ligand>
        <name>a divalent metal cation</name>
        <dbReference type="ChEBI" id="CHEBI:60240"/>
        <label>1</label>
    </ligand>
</feature>
<comment type="catalytic activity">
    <reaction evidence="6 7">
        <text>Release of N-terminal amino acids, preferentially methionine, from peptides and arylamides.</text>
        <dbReference type="EC" id="3.4.11.18"/>
    </reaction>
</comment>
<feature type="binding site" evidence="6">
    <location>
        <position position="149"/>
    </location>
    <ligand>
        <name>a divalent metal cation</name>
        <dbReference type="ChEBI" id="CHEBI:60240"/>
        <label>2</label>
        <note>catalytic</note>
    </ligand>
</feature>
<sequence length="293" mass="31691">MSPVREKVIKGVVSPWREVPAAITRPEYVGKKRATVWGGGDVHDAETIEKIRISARIAAQALAEVGRHVVPGVTTDELDRIGHEFCLDHDAYPSTLGYPGAAGRPAFPKALCTSVNEVICHGIPDSTVIEEGDIVKVDITAFKNGVHGDNCGSFIAGEGSPEATKLVEVTHEAMMRGIKAAQPGRQVNIIGRVIEKYAARFGYESVRSYTGHGVGPAFHTGLIIPHYDAAPHHDDVIEPGMVFTVEPMLCMGSEENHEWDDGWTVVTDDGSWVAQFEHTIVITENGPEVLTLP</sequence>
<dbReference type="EMBL" id="FNZI01000001">
    <property type="protein sequence ID" value="SEI91657.1"/>
    <property type="molecule type" value="Genomic_DNA"/>
</dbReference>
<keyword evidence="5 6" id="KW-0378">Hydrolase</keyword>
<evidence type="ECO:0000313" key="10">
    <source>
        <dbReference type="Proteomes" id="UP000183315"/>
    </source>
</evidence>
<dbReference type="GO" id="GO:0046872">
    <property type="term" value="F:metal ion binding"/>
    <property type="evidence" value="ECO:0007669"/>
    <property type="project" value="UniProtKB-UniRule"/>
</dbReference>
<evidence type="ECO:0000256" key="1">
    <source>
        <dbReference type="ARBA" id="ARBA00002521"/>
    </source>
</evidence>
<dbReference type="AlphaFoldDB" id="A0A1H6UPE6"/>
<dbReference type="GO" id="GO:0070006">
    <property type="term" value="F:metalloaminopeptidase activity"/>
    <property type="evidence" value="ECO:0007669"/>
    <property type="project" value="UniProtKB-UniRule"/>
</dbReference>
<dbReference type="Proteomes" id="UP000183315">
    <property type="component" value="Unassembled WGS sequence"/>
</dbReference>
<dbReference type="GO" id="GO:0004239">
    <property type="term" value="F:initiator methionyl aminopeptidase activity"/>
    <property type="evidence" value="ECO:0007669"/>
    <property type="project" value="UniProtKB-UniRule"/>
</dbReference>